<dbReference type="InterPro" id="IPR004107">
    <property type="entry name" value="Integrase_SAM-like_N"/>
</dbReference>
<dbReference type="RefSeq" id="WP_324269348.1">
    <property type="nucleotide sequence ID" value="NZ_JAWLNX010000034.1"/>
</dbReference>
<keyword evidence="1" id="KW-0229">DNA integration</keyword>
<protein>
    <submittedName>
        <fullName evidence="7">Tyrosine-type recombinase/integrase</fullName>
    </submittedName>
</protein>
<dbReference type="InterPro" id="IPR013762">
    <property type="entry name" value="Integrase-like_cat_sf"/>
</dbReference>
<dbReference type="PROSITE" id="PS51900">
    <property type="entry name" value="CB"/>
    <property type="match status" value="1"/>
</dbReference>
<dbReference type="EMBL" id="JAWLNX010000034">
    <property type="protein sequence ID" value="MEB3371922.1"/>
    <property type="molecule type" value="Genomic_DNA"/>
</dbReference>
<keyword evidence="8" id="KW-1185">Reference proteome</keyword>
<evidence type="ECO:0000256" key="4">
    <source>
        <dbReference type="PROSITE-ProRule" id="PRU01248"/>
    </source>
</evidence>
<dbReference type="Gene3D" id="1.10.150.130">
    <property type="match status" value="1"/>
</dbReference>
<dbReference type="CDD" id="cd01189">
    <property type="entry name" value="INT_ICEBs1_C_like"/>
    <property type="match status" value="1"/>
</dbReference>
<dbReference type="InterPro" id="IPR050090">
    <property type="entry name" value="Tyrosine_recombinase_XerCD"/>
</dbReference>
<dbReference type="PANTHER" id="PTHR30349">
    <property type="entry name" value="PHAGE INTEGRASE-RELATED"/>
    <property type="match status" value="1"/>
</dbReference>
<keyword evidence="3" id="KW-0233">DNA recombination</keyword>
<evidence type="ECO:0000313" key="8">
    <source>
        <dbReference type="Proteomes" id="UP001327093"/>
    </source>
</evidence>
<keyword evidence="2 4" id="KW-0238">DNA-binding</keyword>
<dbReference type="Pfam" id="PF14659">
    <property type="entry name" value="Phage_int_SAM_3"/>
    <property type="match status" value="1"/>
</dbReference>
<dbReference type="Gene3D" id="1.10.443.10">
    <property type="entry name" value="Intergrase catalytic core"/>
    <property type="match status" value="1"/>
</dbReference>
<gene>
    <name evidence="7" type="ORF">R4I43_31435</name>
</gene>
<dbReference type="PROSITE" id="PS51898">
    <property type="entry name" value="TYR_RECOMBINASE"/>
    <property type="match status" value="1"/>
</dbReference>
<evidence type="ECO:0000259" key="6">
    <source>
        <dbReference type="PROSITE" id="PS51900"/>
    </source>
</evidence>
<sequence>MAKGSVTKRCGCSELVNGKRQQIGRKCPKLRRADGTWNPRHGTWGFSISLPGPDGKAKPVTRSGFATQVEAAAELDSLRDQARRGLSAGNRQYMGEYLDQWLATKTDVRPKTVRSYEGHIRTHLRPNLGHLRLDQLRPQHVSEALATVESSDANRQRVRATLRTALSDAVRAGLLHSNPAKLVKLPSGKPPKALVWNAERVERWQETGEIPSPVMVWTPQQAGTFLDETAEDPLSPMFHLIAHVGLRRGEACGLGWEDVDLVNGTITVRISRTVVGNQIIEGPPKSDAGGRTVALDRGTVEVLRDHRKTQVGERLRLGSTWVESGKLFTRPDGSALNPNQVSNRFHALTARAGLPPIRVHDLRHCAATFALAAGVDMKLVQTMLGHSTLAMTSDIYTAVLPEVAREAAERAAGIIPRAGVGTGSVTPASYRDLEQS</sequence>
<dbReference type="InterPro" id="IPR010998">
    <property type="entry name" value="Integrase_recombinase_N"/>
</dbReference>
<organism evidence="7 8">
    <name type="scientific">Saccharopolyspora mangrovi</name>
    <dbReference type="NCBI Taxonomy" id="3082379"/>
    <lineage>
        <taxon>Bacteria</taxon>
        <taxon>Bacillati</taxon>
        <taxon>Actinomycetota</taxon>
        <taxon>Actinomycetes</taxon>
        <taxon>Pseudonocardiales</taxon>
        <taxon>Pseudonocardiaceae</taxon>
        <taxon>Saccharopolyspora</taxon>
    </lineage>
</organism>
<reference evidence="7 8" key="1">
    <citation type="submission" date="2023-10" db="EMBL/GenBank/DDBJ databases">
        <title>Saccharopolyspora sp. nov., isolated from mangrove soil.</title>
        <authorList>
            <person name="Lu Y."/>
            <person name="Liu W."/>
        </authorList>
    </citation>
    <scope>NUCLEOTIDE SEQUENCE [LARGE SCALE GENOMIC DNA]</scope>
    <source>
        <strain evidence="7 8">S2-29</strain>
    </source>
</reference>
<evidence type="ECO:0000256" key="1">
    <source>
        <dbReference type="ARBA" id="ARBA00022908"/>
    </source>
</evidence>
<dbReference type="InterPro" id="IPR044068">
    <property type="entry name" value="CB"/>
</dbReference>
<evidence type="ECO:0000259" key="5">
    <source>
        <dbReference type="PROSITE" id="PS51898"/>
    </source>
</evidence>
<feature type="domain" description="Core-binding (CB)" evidence="6">
    <location>
        <begin position="92"/>
        <end position="170"/>
    </location>
</feature>
<proteinExistence type="predicted"/>
<accession>A0ABU6AK50</accession>
<dbReference type="InterPro" id="IPR002104">
    <property type="entry name" value="Integrase_catalytic"/>
</dbReference>
<evidence type="ECO:0000256" key="3">
    <source>
        <dbReference type="ARBA" id="ARBA00023172"/>
    </source>
</evidence>
<dbReference type="PANTHER" id="PTHR30349:SF91">
    <property type="entry name" value="INTA PROTEIN"/>
    <property type="match status" value="1"/>
</dbReference>
<dbReference type="SUPFAM" id="SSF56349">
    <property type="entry name" value="DNA breaking-rejoining enzymes"/>
    <property type="match status" value="1"/>
</dbReference>
<name>A0ABU6AK50_9PSEU</name>
<feature type="domain" description="Tyr recombinase" evidence="5">
    <location>
        <begin position="212"/>
        <end position="409"/>
    </location>
</feature>
<evidence type="ECO:0000256" key="2">
    <source>
        <dbReference type="ARBA" id="ARBA00023125"/>
    </source>
</evidence>
<dbReference type="Pfam" id="PF00589">
    <property type="entry name" value="Phage_integrase"/>
    <property type="match status" value="1"/>
</dbReference>
<comment type="caution">
    <text evidence="7">The sequence shown here is derived from an EMBL/GenBank/DDBJ whole genome shotgun (WGS) entry which is preliminary data.</text>
</comment>
<dbReference type="Proteomes" id="UP001327093">
    <property type="component" value="Unassembled WGS sequence"/>
</dbReference>
<dbReference type="InterPro" id="IPR011010">
    <property type="entry name" value="DNA_brk_join_enz"/>
</dbReference>
<evidence type="ECO:0000313" key="7">
    <source>
        <dbReference type="EMBL" id="MEB3371922.1"/>
    </source>
</evidence>